<gene>
    <name evidence="12" type="ORF">HMPREF3293_01940</name>
</gene>
<dbReference type="AlphaFoldDB" id="A0A136Q3U7"/>
<dbReference type="Proteomes" id="UP000070366">
    <property type="component" value="Unassembled WGS sequence"/>
</dbReference>
<evidence type="ECO:0000256" key="1">
    <source>
        <dbReference type="ARBA" id="ARBA00000677"/>
    </source>
</evidence>
<evidence type="ECO:0000313" key="12">
    <source>
        <dbReference type="EMBL" id="KXK65350.1"/>
    </source>
</evidence>
<dbReference type="PRINTS" id="PR00727">
    <property type="entry name" value="LEADERPTASE"/>
</dbReference>
<comment type="catalytic activity">
    <reaction evidence="1 8">
        <text>Cleavage of hydrophobic, N-terminal signal or leader sequences from secreted and periplasmic proteins.</text>
        <dbReference type="EC" id="3.4.21.89"/>
    </reaction>
</comment>
<feature type="active site" evidence="7">
    <location>
        <position position="233"/>
    </location>
</feature>
<evidence type="ECO:0000259" key="11">
    <source>
        <dbReference type="Pfam" id="PF10502"/>
    </source>
</evidence>
<proteinExistence type="inferred from homology"/>
<comment type="caution">
    <text evidence="12">The sequence shown here is derived from an EMBL/GenBank/DDBJ whole genome shotgun (WGS) entry which is preliminary data.</text>
</comment>
<evidence type="ECO:0000256" key="9">
    <source>
        <dbReference type="RuleBase" id="RU362042"/>
    </source>
</evidence>
<evidence type="ECO:0000256" key="8">
    <source>
        <dbReference type="RuleBase" id="RU003993"/>
    </source>
</evidence>
<keyword evidence="6 8" id="KW-0378">Hydrolase</keyword>
<evidence type="ECO:0000256" key="7">
    <source>
        <dbReference type="PIRSR" id="PIRSR600223-1"/>
    </source>
</evidence>
<evidence type="ECO:0000256" key="3">
    <source>
        <dbReference type="ARBA" id="ARBA00009370"/>
    </source>
</evidence>
<dbReference type="GO" id="GO:0006465">
    <property type="term" value="P:signal peptide processing"/>
    <property type="evidence" value="ECO:0007669"/>
    <property type="project" value="InterPro"/>
</dbReference>
<comment type="similarity">
    <text evidence="3 9">Belongs to the peptidase S26 family.</text>
</comment>
<keyword evidence="13" id="KW-1185">Reference proteome</keyword>
<dbReference type="SUPFAM" id="SSF51306">
    <property type="entry name" value="LexA/Signal peptidase"/>
    <property type="match status" value="1"/>
</dbReference>
<dbReference type="EC" id="3.4.21.89" evidence="4 8"/>
<sequence>MSNNRDYNGPRRVGQRNIPHEEPAKKYGRRLNAPYGEPHEYKSDSDALAAGTGRHVFQHHAHTQYEDELEEPLSAHFDPEPPFEGPYYEDDLDPEPYLEEPEEFYEEASEPPFNPNKARRDPYQEFEPLDDDLVTYDEFGRKRKKKRIREEKLMTKSRAIWGWVISIIAAVAIAFIVRTFFFEIIVVDGESMLPTLQSDEKLAVEKVSRYFGLPEHGDIIIVHYPNMSGTYVKRVIALPGETVEVKDSTVYVNGEPLSEPYINSAEPYIDMAPVTVPEDTVFVMGDNRAHSLDSRTAYIGPIARSEIVGHATYVIWPLDNIHSVQ</sequence>
<dbReference type="RefSeq" id="WP_082771131.1">
    <property type="nucleotide sequence ID" value="NZ_CABMOF010000001.1"/>
</dbReference>
<evidence type="ECO:0000313" key="13">
    <source>
        <dbReference type="Proteomes" id="UP000070366"/>
    </source>
</evidence>
<keyword evidence="8" id="KW-0812">Transmembrane</keyword>
<dbReference type="Gene3D" id="2.10.109.10">
    <property type="entry name" value="Umud Fragment, subunit A"/>
    <property type="match status" value="1"/>
</dbReference>
<dbReference type="PROSITE" id="PS00760">
    <property type="entry name" value="SPASE_I_2"/>
    <property type="match status" value="1"/>
</dbReference>
<dbReference type="NCBIfam" id="TIGR02227">
    <property type="entry name" value="sigpep_I_bact"/>
    <property type="match status" value="1"/>
</dbReference>
<dbReference type="GO" id="GO:0009003">
    <property type="term" value="F:signal peptidase activity"/>
    <property type="evidence" value="ECO:0007669"/>
    <property type="project" value="UniProtKB-EC"/>
</dbReference>
<feature type="active site" evidence="7">
    <location>
        <position position="191"/>
    </location>
</feature>
<dbReference type="PANTHER" id="PTHR43390">
    <property type="entry name" value="SIGNAL PEPTIDASE I"/>
    <property type="match status" value="1"/>
</dbReference>
<dbReference type="InterPro" id="IPR019533">
    <property type="entry name" value="Peptidase_S26"/>
</dbReference>
<feature type="region of interest" description="Disordered" evidence="10">
    <location>
        <begin position="101"/>
        <end position="122"/>
    </location>
</feature>
<dbReference type="PANTHER" id="PTHR43390:SF1">
    <property type="entry name" value="CHLOROPLAST PROCESSING PEPTIDASE"/>
    <property type="match status" value="1"/>
</dbReference>
<dbReference type="PROSITE" id="PS00761">
    <property type="entry name" value="SPASE_I_3"/>
    <property type="match status" value="1"/>
</dbReference>
<protein>
    <recommendedName>
        <fullName evidence="4 8">Signal peptidase I</fullName>
        <ecNumber evidence="4 8">3.4.21.89</ecNumber>
    </recommendedName>
</protein>
<dbReference type="EMBL" id="LSZW01000062">
    <property type="protein sequence ID" value="KXK65350.1"/>
    <property type="molecule type" value="Genomic_DNA"/>
</dbReference>
<keyword evidence="5 8" id="KW-0645">Protease</keyword>
<keyword evidence="8" id="KW-0472">Membrane</keyword>
<evidence type="ECO:0000256" key="2">
    <source>
        <dbReference type="ARBA" id="ARBA00004401"/>
    </source>
</evidence>
<dbReference type="CDD" id="cd06530">
    <property type="entry name" value="S26_SPase_I"/>
    <property type="match status" value="1"/>
</dbReference>
<dbReference type="PATRIC" id="fig|626937.4.peg.1917"/>
<dbReference type="InterPro" id="IPR019757">
    <property type="entry name" value="Pept_S26A_signal_pept_1_Lys-AS"/>
</dbReference>
<feature type="transmembrane region" description="Helical" evidence="8">
    <location>
        <begin position="159"/>
        <end position="181"/>
    </location>
</feature>
<evidence type="ECO:0000256" key="10">
    <source>
        <dbReference type="SAM" id="MobiDB-lite"/>
    </source>
</evidence>
<dbReference type="InterPro" id="IPR019758">
    <property type="entry name" value="Pept_S26A_signal_pept_1_CS"/>
</dbReference>
<keyword evidence="8" id="KW-1133">Transmembrane helix</keyword>
<dbReference type="InterPro" id="IPR036286">
    <property type="entry name" value="LexA/Signal_pep-like_sf"/>
</dbReference>
<evidence type="ECO:0000256" key="5">
    <source>
        <dbReference type="ARBA" id="ARBA00022670"/>
    </source>
</evidence>
<dbReference type="GO" id="GO:0004252">
    <property type="term" value="F:serine-type endopeptidase activity"/>
    <property type="evidence" value="ECO:0007669"/>
    <property type="project" value="InterPro"/>
</dbReference>
<feature type="region of interest" description="Disordered" evidence="10">
    <location>
        <begin position="1"/>
        <end position="68"/>
    </location>
</feature>
<dbReference type="STRING" id="626937.HMPREF3293_01940"/>
<comment type="subcellular location">
    <subcellularLocation>
        <location evidence="2">Cell membrane</location>
        <topology evidence="2">Single-pass type II membrane protein</topology>
    </subcellularLocation>
    <subcellularLocation>
        <location evidence="9">Membrane</location>
        <topology evidence="9">Single-pass type II membrane protein</topology>
    </subcellularLocation>
</comment>
<name>A0A136Q3U7_9FIRM</name>
<evidence type="ECO:0000256" key="6">
    <source>
        <dbReference type="ARBA" id="ARBA00022801"/>
    </source>
</evidence>
<accession>A0A136Q3U7</accession>
<organism evidence="12 13">
    <name type="scientific">Christensenella minuta</name>
    <dbReference type="NCBI Taxonomy" id="626937"/>
    <lineage>
        <taxon>Bacteria</taxon>
        <taxon>Bacillati</taxon>
        <taxon>Bacillota</taxon>
        <taxon>Clostridia</taxon>
        <taxon>Christensenellales</taxon>
        <taxon>Christensenellaceae</taxon>
        <taxon>Christensenella</taxon>
    </lineage>
</organism>
<dbReference type="PROSITE" id="PS00501">
    <property type="entry name" value="SPASE_I_1"/>
    <property type="match status" value="1"/>
</dbReference>
<reference evidence="12 13" key="1">
    <citation type="submission" date="2016-02" db="EMBL/GenBank/DDBJ databases">
        <authorList>
            <person name="Wen L."/>
            <person name="He K."/>
            <person name="Yang H."/>
        </authorList>
    </citation>
    <scope>NUCLEOTIDE SEQUENCE [LARGE SCALE GENOMIC DNA]</scope>
    <source>
        <strain evidence="12 13">DSM 22607</strain>
    </source>
</reference>
<dbReference type="InterPro" id="IPR000223">
    <property type="entry name" value="Pept_S26A_signal_pept_1"/>
</dbReference>
<dbReference type="Pfam" id="PF10502">
    <property type="entry name" value="Peptidase_S26"/>
    <property type="match status" value="1"/>
</dbReference>
<evidence type="ECO:0000256" key="4">
    <source>
        <dbReference type="ARBA" id="ARBA00013208"/>
    </source>
</evidence>
<dbReference type="InterPro" id="IPR019756">
    <property type="entry name" value="Pept_S26A_signal_pept_1_Ser-AS"/>
</dbReference>
<feature type="domain" description="Peptidase S26" evidence="11">
    <location>
        <begin position="161"/>
        <end position="316"/>
    </location>
</feature>
<dbReference type="GO" id="GO:0005886">
    <property type="term" value="C:plasma membrane"/>
    <property type="evidence" value="ECO:0007669"/>
    <property type="project" value="UniProtKB-SubCell"/>
</dbReference>